<keyword evidence="2" id="KW-1185">Reference proteome</keyword>
<dbReference type="AlphaFoldDB" id="Q2GVV9"/>
<dbReference type="GeneID" id="4394429"/>
<protein>
    <submittedName>
        <fullName evidence="1">Uncharacterized protein</fullName>
    </submittedName>
</protein>
<dbReference type="STRING" id="306901.Q2GVV9"/>
<sequence length="346" mass="38421">MAASPELIHAYRSLLRATLRAVQYSQPSRTTITQQLRAGFRDPHGTLDTERVRHTVWFMNAAAQQRGLEHKILKNLCRVHWERANERSRMPWRLRVRKMEMGEEKAEKARKGGKEVKEQDDPISGTQYDHYEQLIAGTVCRTGCRLTVANQRPQCRAPTKGIPPRRCCGCRASAALRPRLRLMPVGAEPMRCTAAGFTTELELHFGFPNEGLIVVCTHSEEVRLVEWLPFRNRATLTPNSRTLLRIARSRSTGCAVGLKTGAKVQGSMGYRLSHPVARPARCRCREVLVVLRLAADTLLNSASDGAAMTLPLLKCSPAMKPSSPVPHANHRSINVTAANGGVAISP</sequence>
<accession>Q2GVV9</accession>
<dbReference type="EMBL" id="CH408033">
    <property type="protein sequence ID" value="EAQ86642.1"/>
    <property type="molecule type" value="Genomic_DNA"/>
</dbReference>
<organism evidence="1 2">
    <name type="scientific">Chaetomium globosum (strain ATCC 6205 / CBS 148.51 / DSM 1962 / NBRC 6347 / NRRL 1970)</name>
    <name type="common">Soil fungus</name>
    <dbReference type="NCBI Taxonomy" id="306901"/>
    <lineage>
        <taxon>Eukaryota</taxon>
        <taxon>Fungi</taxon>
        <taxon>Dikarya</taxon>
        <taxon>Ascomycota</taxon>
        <taxon>Pezizomycotina</taxon>
        <taxon>Sordariomycetes</taxon>
        <taxon>Sordariomycetidae</taxon>
        <taxon>Sordariales</taxon>
        <taxon>Chaetomiaceae</taxon>
        <taxon>Chaetomium</taxon>
    </lineage>
</organism>
<dbReference type="Proteomes" id="UP000001056">
    <property type="component" value="Unassembled WGS sequence"/>
</dbReference>
<dbReference type="eggNOG" id="ENOG502SDNM">
    <property type="taxonomic scope" value="Eukaryota"/>
</dbReference>
<evidence type="ECO:0000313" key="1">
    <source>
        <dbReference type="EMBL" id="EAQ86642.1"/>
    </source>
</evidence>
<dbReference type="VEuPathDB" id="FungiDB:CHGG_07895"/>
<gene>
    <name evidence="1" type="ORF">CHGG_07895</name>
</gene>
<name>Q2GVV9_CHAGB</name>
<dbReference type="RefSeq" id="XP_001225551.1">
    <property type="nucleotide sequence ID" value="XM_001225550.1"/>
</dbReference>
<proteinExistence type="predicted"/>
<dbReference type="OrthoDB" id="4392610at2759"/>
<evidence type="ECO:0000313" key="2">
    <source>
        <dbReference type="Proteomes" id="UP000001056"/>
    </source>
</evidence>
<reference evidence="2" key="1">
    <citation type="journal article" date="2015" name="Genome Announc.">
        <title>Draft genome sequence of the cellulolytic fungus Chaetomium globosum.</title>
        <authorList>
            <person name="Cuomo C.A."/>
            <person name="Untereiner W.A."/>
            <person name="Ma L.-J."/>
            <person name="Grabherr M."/>
            <person name="Birren B.W."/>
        </authorList>
    </citation>
    <scope>NUCLEOTIDE SEQUENCE [LARGE SCALE GENOMIC DNA]</scope>
    <source>
        <strain evidence="2">ATCC 6205 / CBS 148.51 / DSM 1962 / NBRC 6347 / NRRL 1970</strain>
    </source>
</reference>
<dbReference type="HOGENOM" id="CLU_801676_0_0_1"/>
<dbReference type="InParanoid" id="Q2GVV9"/>